<sequence length="75" mass="8312">MRKRCSPLATRRVPSARATRCAAFTVDQWSSTSVTTWRRRPPTSRVPKIRSPARSSAMGLARPSAMRTGVSPARQ</sequence>
<proteinExistence type="predicted"/>
<keyword evidence="3" id="KW-1185">Reference proteome</keyword>
<dbReference type="AlphaFoldDB" id="A0A7W5VRB9"/>
<evidence type="ECO:0000313" key="2">
    <source>
        <dbReference type="EMBL" id="MBB3733022.1"/>
    </source>
</evidence>
<organism evidence="2 3">
    <name type="scientific">Nonomuraea dietziae</name>
    <dbReference type="NCBI Taxonomy" id="65515"/>
    <lineage>
        <taxon>Bacteria</taxon>
        <taxon>Bacillati</taxon>
        <taxon>Actinomycetota</taxon>
        <taxon>Actinomycetes</taxon>
        <taxon>Streptosporangiales</taxon>
        <taxon>Streptosporangiaceae</taxon>
        <taxon>Nonomuraea</taxon>
    </lineage>
</organism>
<dbReference type="EMBL" id="JACIBV010000002">
    <property type="protein sequence ID" value="MBB3733022.1"/>
    <property type="molecule type" value="Genomic_DNA"/>
</dbReference>
<protein>
    <submittedName>
        <fullName evidence="2">Uncharacterized protein</fullName>
    </submittedName>
</protein>
<gene>
    <name evidence="2" type="ORF">FHR33_008969</name>
</gene>
<comment type="caution">
    <text evidence="2">The sequence shown here is derived from an EMBL/GenBank/DDBJ whole genome shotgun (WGS) entry which is preliminary data.</text>
</comment>
<dbReference type="Proteomes" id="UP000579945">
    <property type="component" value="Unassembled WGS sequence"/>
</dbReference>
<evidence type="ECO:0000256" key="1">
    <source>
        <dbReference type="SAM" id="MobiDB-lite"/>
    </source>
</evidence>
<reference evidence="2 3" key="1">
    <citation type="submission" date="2020-08" db="EMBL/GenBank/DDBJ databases">
        <title>Sequencing the genomes of 1000 actinobacteria strains.</title>
        <authorList>
            <person name="Klenk H.-P."/>
        </authorList>
    </citation>
    <scope>NUCLEOTIDE SEQUENCE [LARGE SCALE GENOMIC DNA]</scope>
    <source>
        <strain evidence="2 3">DSM 44320</strain>
    </source>
</reference>
<name>A0A7W5VRB9_9ACTN</name>
<accession>A0A7W5VRB9</accession>
<dbReference type="RefSeq" id="WP_183660982.1">
    <property type="nucleotide sequence ID" value="NZ_JACIBV010000002.1"/>
</dbReference>
<evidence type="ECO:0000313" key="3">
    <source>
        <dbReference type="Proteomes" id="UP000579945"/>
    </source>
</evidence>
<dbReference type="GeneID" id="95395007"/>
<feature type="region of interest" description="Disordered" evidence="1">
    <location>
        <begin position="35"/>
        <end position="75"/>
    </location>
</feature>